<accession>A0A4U0FCG8</accession>
<evidence type="ECO:0000313" key="4">
    <source>
        <dbReference type="Proteomes" id="UP000309673"/>
    </source>
</evidence>
<proteinExistence type="predicted"/>
<dbReference type="Gene3D" id="3.20.20.80">
    <property type="entry name" value="Glycosidases"/>
    <property type="match status" value="1"/>
</dbReference>
<dbReference type="Pfam" id="PF02638">
    <property type="entry name" value="GHL10"/>
    <property type="match status" value="1"/>
</dbReference>
<feature type="domain" description="BIG2" evidence="2">
    <location>
        <begin position="393"/>
        <end position="466"/>
    </location>
</feature>
<dbReference type="SUPFAM" id="SSF51445">
    <property type="entry name" value="(Trans)glycosidases"/>
    <property type="match status" value="1"/>
</dbReference>
<dbReference type="InterPro" id="IPR052177">
    <property type="entry name" value="Divisome_Glycosyl_Hydrolase"/>
</dbReference>
<reference evidence="3 4" key="1">
    <citation type="submission" date="2019-04" db="EMBL/GenBank/DDBJ databases">
        <title>Cohnella sp. nov., isolated from soil.</title>
        <authorList>
            <person name="Kim W."/>
        </authorList>
    </citation>
    <scope>NUCLEOTIDE SEQUENCE [LARGE SCALE GENOMIC DNA]</scope>
    <source>
        <strain evidence="3 4">CAU 1483</strain>
    </source>
</reference>
<comment type="caution">
    <text evidence="3">The sequence shown here is derived from an EMBL/GenBank/DDBJ whole genome shotgun (WGS) entry which is preliminary data.</text>
</comment>
<name>A0A4U0FCG8_9BACL</name>
<feature type="domain" description="BIG2" evidence="2">
    <location>
        <begin position="297"/>
        <end position="377"/>
    </location>
</feature>
<evidence type="ECO:0000256" key="1">
    <source>
        <dbReference type="ARBA" id="ARBA00022729"/>
    </source>
</evidence>
<feature type="domain" description="BIG2" evidence="2">
    <location>
        <begin position="213"/>
        <end position="289"/>
    </location>
</feature>
<dbReference type="Pfam" id="PF02368">
    <property type="entry name" value="Big_2"/>
    <property type="match status" value="2"/>
</dbReference>
<sequence>MLYERTAGRKATTILMAAILFVGTFLFSFGSALPHANAAPASVQTVETFESLALVAPSSANAVSVKLESISRPEPVPYGFYAAKLSYDFTGTTGTSAAYLNFRDPGGAAGRTLQGVPKKLGVWVYGDAANHWLRAQVQDGAGAKTAIDFTSSTGLNWSGWKYVTANLPAGMVGPVKLNQIYVAETKDNNKNKGALYFDQVSAFNSDTTVYGLDLAGLPPMKAGTSAQAKVFATYLGSVEPVPVTSGVTFQSSNEQAATVDASGTVRALQPGMATITATYGDAPVSSQLLIVSEETPIPQRLELQARVKLEKGSSDRIKVFAAYAGLTEPVSILTGIQYQSSSPAVASVDANGVVTTGQVGQTTITASYNGASATYALTVTEPVPVLQKIELPGLKAMTIGDIQQVRVLGTYTWLPEPVAVTSGVAFTSSVPSVASVSSSGLITALAVGTARITATYEGKTADYYLAVNKAATVPKRELRAAWIASVDNVDWPVKGVVTAEQQKQDFIAMLDELKNAGINAVIVQIKPTADAFYPSQYGPWSEWLTGEQGKDPGYNPLAFMLEEVHKRNMEFHAWFNPYRISLQDRLDKLVPDHPARQHPDWVVSYGGRLYFNPGIPEAQEFIKAGIMEVVKNYDIDAVHFDDYFYPYPVAGVDFPDEATYRKYGSGLANKADWRRENVNTFIRSVSESIKHEKSYVKFGISPFGIWKNKSQDPAGSETNGLSSYDAIYADSKKWVEQEWIDYITPQIYWYMGYSPAAYDKLLEWWSQVTQGTNVQLYSGKAAYRIGSAEAWLNPDEMPNQISYDRNFEQVKGSIYFSTQSILANLLGFTDRLKNEFYRYPALVPAMPHLDAVAPDAPALKKAIRKTAGVEIVWEHAAASDTAYYAVYRFDAESPVNTDDATKLLATVRKNTDSRQTYIDQSAAEGGSYTYVVTAVDRIHNESAPSNPITLTNTLDTIPPVIQFTGARAYTIDETVLVTCTATDEGTGLVNNPCEFPLVHTPAYHLQAGVHDVTVTAEDETGNKTTATATYSVEATRDSLSVLTERFVQESGGEGIVNSLLKKLEHKNYEAYIHELEALAGKKLTEEHAAVLIRFAKALAVG</sequence>
<dbReference type="AlphaFoldDB" id="A0A4U0FCG8"/>
<dbReference type="PANTHER" id="PTHR43405">
    <property type="entry name" value="GLYCOSYL HYDROLASE DIGH"/>
    <property type="match status" value="1"/>
</dbReference>
<dbReference type="Gene3D" id="2.60.40.1080">
    <property type="match status" value="3"/>
</dbReference>
<protein>
    <recommendedName>
        <fullName evidence="2">BIG2 domain-containing protein</fullName>
    </recommendedName>
</protein>
<dbReference type="Proteomes" id="UP000309673">
    <property type="component" value="Unassembled WGS sequence"/>
</dbReference>
<keyword evidence="4" id="KW-1185">Reference proteome</keyword>
<dbReference type="InterPro" id="IPR003343">
    <property type="entry name" value="Big_2"/>
</dbReference>
<dbReference type="InterPro" id="IPR008964">
    <property type="entry name" value="Invasin/intimin_cell_adhesion"/>
</dbReference>
<evidence type="ECO:0000313" key="3">
    <source>
        <dbReference type="EMBL" id="TJY42563.1"/>
    </source>
</evidence>
<dbReference type="Gene3D" id="2.60.120.430">
    <property type="entry name" value="Galactose-binding lectin"/>
    <property type="match status" value="1"/>
</dbReference>
<dbReference type="OrthoDB" id="9794671at2"/>
<evidence type="ECO:0000259" key="2">
    <source>
        <dbReference type="SMART" id="SM00635"/>
    </source>
</evidence>
<gene>
    <name evidence="3" type="ORF">E5161_06825</name>
</gene>
<dbReference type="Pfam" id="PF25833">
    <property type="entry name" value="Fn3_SaeA_3rd"/>
    <property type="match status" value="1"/>
</dbReference>
<dbReference type="Gene3D" id="2.60.40.10">
    <property type="entry name" value="Immunoglobulins"/>
    <property type="match status" value="1"/>
</dbReference>
<dbReference type="InterPro" id="IPR003790">
    <property type="entry name" value="GHL10"/>
</dbReference>
<dbReference type="PANTHER" id="PTHR43405:SF1">
    <property type="entry name" value="GLYCOSYL HYDROLASE DIGH"/>
    <property type="match status" value="1"/>
</dbReference>
<dbReference type="SUPFAM" id="SSF49373">
    <property type="entry name" value="Invasin/intimin cell-adhesion fragments"/>
    <property type="match status" value="3"/>
</dbReference>
<dbReference type="InterPro" id="IPR013783">
    <property type="entry name" value="Ig-like_fold"/>
</dbReference>
<dbReference type="InterPro" id="IPR058692">
    <property type="entry name" value="Fn3_SaeA_2nd"/>
</dbReference>
<dbReference type="InterPro" id="IPR017853">
    <property type="entry name" value="GH"/>
</dbReference>
<keyword evidence="1" id="KW-0732">Signal</keyword>
<organism evidence="3 4">
    <name type="scientific">Cohnella pontilimi</name>
    <dbReference type="NCBI Taxonomy" id="2564100"/>
    <lineage>
        <taxon>Bacteria</taxon>
        <taxon>Bacillati</taxon>
        <taxon>Bacillota</taxon>
        <taxon>Bacilli</taxon>
        <taxon>Bacillales</taxon>
        <taxon>Paenibacillaceae</taxon>
        <taxon>Cohnella</taxon>
    </lineage>
</organism>
<dbReference type="EMBL" id="SUPK01000003">
    <property type="protein sequence ID" value="TJY42563.1"/>
    <property type="molecule type" value="Genomic_DNA"/>
</dbReference>
<dbReference type="RefSeq" id="WP_136776982.1">
    <property type="nucleotide sequence ID" value="NZ_SUPK01000003.1"/>
</dbReference>
<dbReference type="SMART" id="SM00635">
    <property type="entry name" value="BID_2"/>
    <property type="match status" value="3"/>
</dbReference>